<dbReference type="InterPro" id="IPR005801">
    <property type="entry name" value="ADC_synthase"/>
</dbReference>
<dbReference type="AlphaFoldDB" id="A0A165S132"/>
<feature type="domain" description="Chorismate-utilising enzyme C-terminal" evidence="2">
    <location>
        <begin position="146"/>
        <end position="404"/>
    </location>
</feature>
<feature type="compositionally biased region" description="Basic and acidic residues" evidence="1">
    <location>
        <begin position="18"/>
        <end position="28"/>
    </location>
</feature>
<keyword evidence="3" id="KW-0032">Aminotransferase</keyword>
<evidence type="ECO:0000313" key="3">
    <source>
        <dbReference type="EMBL" id="KZM35403.1"/>
    </source>
</evidence>
<dbReference type="GO" id="GO:0046820">
    <property type="term" value="F:4-amino-4-deoxychorismate synthase activity"/>
    <property type="evidence" value="ECO:0007669"/>
    <property type="project" value="UniProtKB-EC"/>
</dbReference>
<evidence type="ECO:0000313" key="4">
    <source>
        <dbReference type="Proteomes" id="UP000076447"/>
    </source>
</evidence>
<dbReference type="PANTHER" id="PTHR11236:SF50">
    <property type="entry name" value="AMINODEOXYCHORISMATE SYNTHASE COMPONENT 1"/>
    <property type="match status" value="1"/>
</dbReference>
<feature type="region of interest" description="Disordered" evidence="1">
    <location>
        <begin position="111"/>
        <end position="141"/>
    </location>
</feature>
<comment type="caution">
    <text evidence="3">The sequence shown here is derived from an EMBL/GenBank/DDBJ whole genome shotgun (WGS) entry which is preliminary data.</text>
</comment>
<dbReference type="EC" id="2.6.1.85" evidence="3"/>
<name>A0A165S132_9CELL</name>
<dbReference type="EMBL" id="LRIE01000071">
    <property type="protein sequence ID" value="KZM35403.1"/>
    <property type="molecule type" value="Genomic_DNA"/>
</dbReference>
<protein>
    <submittedName>
        <fullName evidence="3">Aminodeoxychorismate synthase component 1</fullName>
        <ecNumber evidence="3">2.6.1.85</ecNumber>
    </submittedName>
</protein>
<keyword evidence="3" id="KW-0808">Transferase</keyword>
<organism evidence="3 4">
    <name type="scientific">Oerskovia enterophila</name>
    <dbReference type="NCBI Taxonomy" id="43678"/>
    <lineage>
        <taxon>Bacteria</taxon>
        <taxon>Bacillati</taxon>
        <taxon>Actinomycetota</taxon>
        <taxon>Actinomycetes</taxon>
        <taxon>Micrococcales</taxon>
        <taxon>Cellulomonadaceae</taxon>
        <taxon>Oerskovia</taxon>
    </lineage>
</organism>
<dbReference type="InterPro" id="IPR015890">
    <property type="entry name" value="Chorismate_C"/>
</dbReference>
<reference evidence="3 4" key="1">
    <citation type="submission" date="2016-01" db="EMBL/GenBank/DDBJ databases">
        <title>Genome sequence of Oerskovia enterophila VJag, an agar and cellulose degrading bacterium.</title>
        <authorList>
            <person name="Poehlein A."/>
            <person name="Jag V."/>
            <person name="Bengelsdorf F."/>
            <person name="Duerre P."/>
            <person name="Daniel R."/>
        </authorList>
    </citation>
    <scope>NUCLEOTIDE SEQUENCE [LARGE SCALE GENOMIC DNA]</scope>
    <source>
        <strain evidence="3 4">VJag</strain>
    </source>
</reference>
<dbReference type="Proteomes" id="UP000076447">
    <property type="component" value="Unassembled WGS sequence"/>
</dbReference>
<evidence type="ECO:0000256" key="1">
    <source>
        <dbReference type="SAM" id="MobiDB-lite"/>
    </source>
</evidence>
<feature type="region of interest" description="Disordered" evidence="1">
    <location>
        <begin position="1"/>
        <end position="54"/>
    </location>
</feature>
<dbReference type="GO" id="GO:0000162">
    <property type="term" value="P:L-tryptophan biosynthetic process"/>
    <property type="evidence" value="ECO:0007669"/>
    <property type="project" value="TreeGrafter"/>
</dbReference>
<evidence type="ECO:0000259" key="2">
    <source>
        <dbReference type="Pfam" id="PF00425"/>
    </source>
</evidence>
<proteinExistence type="predicted"/>
<accession>A0A165S132</accession>
<dbReference type="STRING" id="43678.OJAG_20080"/>
<dbReference type="PATRIC" id="fig|43678.3.peg.2093"/>
<sequence>MRRGSRSRAAQGVSEMPDAQRSDLRGDGSDPALGGPGVAPAAGPEGNEDSDARGFASFAGRHGLGAVECIDLAVDAARLAEGLWFVVADFEDPAHGGRARAWRFADHEARDHGATGEDLPARVAPSGREGAWRGPHPDTWRSSLSRDEYQAAVAAVRHAVHEGDVYQANICRVLAAPLPAGDREPDARALARIFAAGNPAPYAGAIHVPAASGIEPVWVVTASPELYLRLEGGVLSSGPIKGTAATADGLREKDRTENVMITDLVRNDLQRVSAPGSVEVTDLLAVEAHPGLVHLVSRVQGRVQVAQDAPGGLWGQVLEATFPPASVSGAPKSSALRIISELERGPRGPYCGAVGWVDGDTSEAELAVGIRTFWWADDELRFGTGAGITWGSDPVEEWEETELKAARLVALASGEAAAD</sequence>
<dbReference type="InterPro" id="IPR019999">
    <property type="entry name" value="Anth_synth_I-like"/>
</dbReference>
<dbReference type="Pfam" id="PF00425">
    <property type="entry name" value="Chorismate_bind"/>
    <property type="match status" value="1"/>
</dbReference>
<dbReference type="SUPFAM" id="SSF56322">
    <property type="entry name" value="ADC synthase"/>
    <property type="match status" value="1"/>
</dbReference>
<gene>
    <name evidence="3" type="primary">pabB</name>
    <name evidence="3" type="ORF">OJAG_20080</name>
</gene>
<dbReference type="PANTHER" id="PTHR11236">
    <property type="entry name" value="AMINOBENZOATE/ANTHRANILATE SYNTHASE"/>
    <property type="match status" value="1"/>
</dbReference>
<dbReference type="Gene3D" id="3.60.120.10">
    <property type="entry name" value="Anthranilate synthase"/>
    <property type="match status" value="1"/>
</dbReference>